<feature type="transmembrane region" description="Helical" evidence="3">
    <location>
        <begin position="68"/>
        <end position="87"/>
    </location>
</feature>
<evidence type="ECO:0000313" key="5">
    <source>
        <dbReference type="Proteomes" id="UP001603978"/>
    </source>
</evidence>
<protein>
    <recommendedName>
        <fullName evidence="6">Peptide/nickel transport system permease protein</fullName>
    </recommendedName>
</protein>
<organism evidence="4 5">
    <name type="scientific">Nonomuraea marmarensis</name>
    <dbReference type="NCBI Taxonomy" id="3351344"/>
    <lineage>
        <taxon>Bacteria</taxon>
        <taxon>Bacillati</taxon>
        <taxon>Actinomycetota</taxon>
        <taxon>Actinomycetes</taxon>
        <taxon>Streptosporangiales</taxon>
        <taxon>Streptosporangiaceae</taxon>
        <taxon>Nonomuraea</taxon>
    </lineage>
</organism>
<keyword evidence="3" id="KW-0812">Transmembrane</keyword>
<keyword evidence="2" id="KW-0813">Transport</keyword>
<keyword evidence="5" id="KW-1185">Reference proteome</keyword>
<name>A0ABW7AH38_9ACTN</name>
<dbReference type="InterPro" id="IPR050366">
    <property type="entry name" value="BP-dependent_transpt_permease"/>
</dbReference>
<accession>A0ABW7AH38</accession>
<sequence length="98" mass="10175">MVLSRLHELECLARRHDHHAVVGDHDIARTLIAVTSLSFLGIGPPPPDTDWGGMVSEATPLLVAAPRLAIVPALALALTGLAIALVVDGRSKAGQDTG</sequence>
<evidence type="ECO:0000256" key="3">
    <source>
        <dbReference type="SAM" id="Phobius"/>
    </source>
</evidence>
<proteinExistence type="predicted"/>
<dbReference type="RefSeq" id="WP_393169602.1">
    <property type="nucleotide sequence ID" value="NZ_JBICRM010000016.1"/>
</dbReference>
<keyword evidence="3" id="KW-1133">Transmembrane helix</keyword>
<comment type="caution">
    <text evidence="4">The sequence shown here is derived from an EMBL/GenBank/DDBJ whole genome shotgun (WGS) entry which is preliminary data.</text>
</comment>
<evidence type="ECO:0000256" key="2">
    <source>
        <dbReference type="ARBA" id="ARBA00022448"/>
    </source>
</evidence>
<reference evidence="4 5" key="1">
    <citation type="submission" date="2024-10" db="EMBL/GenBank/DDBJ databases">
        <authorList>
            <person name="Topkara A.R."/>
            <person name="Saygin H."/>
        </authorList>
    </citation>
    <scope>NUCLEOTIDE SEQUENCE [LARGE SCALE GENOMIC DNA]</scope>
    <source>
        <strain evidence="4 5">M3C6</strain>
    </source>
</reference>
<evidence type="ECO:0000313" key="4">
    <source>
        <dbReference type="EMBL" id="MFG1706602.1"/>
    </source>
</evidence>
<evidence type="ECO:0008006" key="6">
    <source>
        <dbReference type="Google" id="ProtNLM"/>
    </source>
</evidence>
<dbReference type="PANTHER" id="PTHR43386:SF1">
    <property type="entry name" value="D,D-DIPEPTIDE TRANSPORT SYSTEM PERMEASE PROTEIN DDPC-RELATED"/>
    <property type="match status" value="1"/>
</dbReference>
<keyword evidence="3" id="KW-0472">Membrane</keyword>
<dbReference type="EMBL" id="JBICRM010000016">
    <property type="protein sequence ID" value="MFG1706602.1"/>
    <property type="molecule type" value="Genomic_DNA"/>
</dbReference>
<dbReference type="Proteomes" id="UP001603978">
    <property type="component" value="Unassembled WGS sequence"/>
</dbReference>
<gene>
    <name evidence="4" type="ORF">ACFLIM_25745</name>
</gene>
<evidence type="ECO:0000256" key="1">
    <source>
        <dbReference type="ARBA" id="ARBA00004651"/>
    </source>
</evidence>
<comment type="subcellular location">
    <subcellularLocation>
        <location evidence="1">Cell membrane</location>
        <topology evidence="1">Multi-pass membrane protein</topology>
    </subcellularLocation>
</comment>
<dbReference type="PANTHER" id="PTHR43386">
    <property type="entry name" value="OLIGOPEPTIDE TRANSPORT SYSTEM PERMEASE PROTEIN APPC"/>
    <property type="match status" value="1"/>
</dbReference>